<dbReference type="AlphaFoldDB" id="A0A8X6ICI5"/>
<proteinExistence type="predicted"/>
<evidence type="ECO:0000313" key="3">
    <source>
        <dbReference type="Proteomes" id="UP000887013"/>
    </source>
</evidence>
<feature type="compositionally biased region" description="Basic and acidic residues" evidence="1">
    <location>
        <begin position="33"/>
        <end position="44"/>
    </location>
</feature>
<protein>
    <submittedName>
        <fullName evidence="2">Uncharacterized protein</fullName>
    </submittedName>
</protein>
<dbReference type="EMBL" id="BMAW01089519">
    <property type="protein sequence ID" value="GFS40354.1"/>
    <property type="molecule type" value="Genomic_DNA"/>
</dbReference>
<evidence type="ECO:0000256" key="1">
    <source>
        <dbReference type="SAM" id="MobiDB-lite"/>
    </source>
</evidence>
<reference evidence="2" key="1">
    <citation type="submission" date="2020-08" db="EMBL/GenBank/DDBJ databases">
        <title>Multicomponent nature underlies the extraordinary mechanical properties of spider dragline silk.</title>
        <authorList>
            <person name="Kono N."/>
            <person name="Nakamura H."/>
            <person name="Mori M."/>
            <person name="Yoshida Y."/>
            <person name="Ohtoshi R."/>
            <person name="Malay A.D."/>
            <person name="Moran D.A.P."/>
            <person name="Tomita M."/>
            <person name="Numata K."/>
            <person name="Arakawa K."/>
        </authorList>
    </citation>
    <scope>NUCLEOTIDE SEQUENCE</scope>
</reference>
<accession>A0A8X6ICI5</accession>
<dbReference type="Proteomes" id="UP000887013">
    <property type="component" value="Unassembled WGS sequence"/>
</dbReference>
<comment type="caution">
    <text evidence="2">The sequence shown here is derived from an EMBL/GenBank/DDBJ whole genome shotgun (WGS) entry which is preliminary data.</text>
</comment>
<gene>
    <name evidence="2" type="ORF">NPIL_478501</name>
</gene>
<keyword evidence="3" id="KW-1185">Reference proteome</keyword>
<name>A0A8X6ICI5_NEPPI</name>
<evidence type="ECO:0000313" key="2">
    <source>
        <dbReference type="EMBL" id="GFS40354.1"/>
    </source>
</evidence>
<feature type="region of interest" description="Disordered" evidence="1">
    <location>
        <begin position="33"/>
        <end position="58"/>
    </location>
</feature>
<organism evidence="2 3">
    <name type="scientific">Nephila pilipes</name>
    <name type="common">Giant wood spider</name>
    <name type="synonym">Nephila maculata</name>
    <dbReference type="NCBI Taxonomy" id="299642"/>
    <lineage>
        <taxon>Eukaryota</taxon>
        <taxon>Metazoa</taxon>
        <taxon>Ecdysozoa</taxon>
        <taxon>Arthropoda</taxon>
        <taxon>Chelicerata</taxon>
        <taxon>Arachnida</taxon>
        <taxon>Araneae</taxon>
        <taxon>Araneomorphae</taxon>
        <taxon>Entelegynae</taxon>
        <taxon>Araneoidea</taxon>
        <taxon>Nephilidae</taxon>
        <taxon>Nephila</taxon>
    </lineage>
</organism>
<sequence>MLTEKKGKNFKNLKMTKVSLRDKCISHFIHSDKRGEGQRLESIPKGKVAGGGGEVNTIQMHKNRNPLEKGRAYAGMDRAITPLKQNKDAAA</sequence>